<evidence type="ECO:0000313" key="2">
    <source>
        <dbReference type="Proteomes" id="UP000724874"/>
    </source>
</evidence>
<accession>A0A9P5NIL5</accession>
<dbReference type="AlphaFoldDB" id="A0A9P5NIL5"/>
<sequence>MISTILLHECCTLTRARRLHFCLWFCCSIDKAYLVGDTRDTLFVITLRTSKHICQDLGAFFVIWIFCLVEDCVIGLHLPFERRASLAFIQLCGGSSGAVIMIGDWDQVLRVRVYLTTENKELADVNEVIISSHPFVIRYGHLSIQLSLRRQAFHT</sequence>
<name>A0A9P5NIL5_GYMJU</name>
<comment type="caution">
    <text evidence="1">The sequence shown here is derived from an EMBL/GenBank/DDBJ whole genome shotgun (WGS) entry which is preliminary data.</text>
</comment>
<organism evidence="1 2">
    <name type="scientific">Gymnopilus junonius</name>
    <name type="common">Spectacular rustgill mushroom</name>
    <name type="synonym">Gymnopilus spectabilis subsp. junonius</name>
    <dbReference type="NCBI Taxonomy" id="109634"/>
    <lineage>
        <taxon>Eukaryota</taxon>
        <taxon>Fungi</taxon>
        <taxon>Dikarya</taxon>
        <taxon>Basidiomycota</taxon>
        <taxon>Agaricomycotina</taxon>
        <taxon>Agaricomycetes</taxon>
        <taxon>Agaricomycetidae</taxon>
        <taxon>Agaricales</taxon>
        <taxon>Agaricineae</taxon>
        <taxon>Hymenogastraceae</taxon>
        <taxon>Gymnopilus</taxon>
    </lineage>
</organism>
<gene>
    <name evidence="1" type="ORF">CPB84DRAFT_1523400</name>
</gene>
<reference evidence="1" key="1">
    <citation type="submission" date="2020-11" db="EMBL/GenBank/DDBJ databases">
        <authorList>
            <consortium name="DOE Joint Genome Institute"/>
            <person name="Ahrendt S."/>
            <person name="Riley R."/>
            <person name="Andreopoulos W."/>
            <person name="LaButti K."/>
            <person name="Pangilinan J."/>
            <person name="Ruiz-duenas F.J."/>
            <person name="Barrasa J.M."/>
            <person name="Sanchez-Garcia M."/>
            <person name="Camarero S."/>
            <person name="Miyauchi S."/>
            <person name="Serrano A."/>
            <person name="Linde D."/>
            <person name="Babiker R."/>
            <person name="Drula E."/>
            <person name="Ayuso-Fernandez I."/>
            <person name="Pacheco R."/>
            <person name="Padilla G."/>
            <person name="Ferreira P."/>
            <person name="Barriuso J."/>
            <person name="Kellner H."/>
            <person name="Castanera R."/>
            <person name="Alfaro M."/>
            <person name="Ramirez L."/>
            <person name="Pisabarro A.G."/>
            <person name="Kuo A."/>
            <person name="Tritt A."/>
            <person name="Lipzen A."/>
            <person name="He G."/>
            <person name="Yan M."/>
            <person name="Ng V."/>
            <person name="Cullen D."/>
            <person name="Martin F."/>
            <person name="Rosso M.-N."/>
            <person name="Henrissat B."/>
            <person name="Hibbett D."/>
            <person name="Martinez A.T."/>
            <person name="Grigoriev I.V."/>
        </authorList>
    </citation>
    <scope>NUCLEOTIDE SEQUENCE</scope>
    <source>
        <strain evidence="1">AH 44721</strain>
    </source>
</reference>
<dbReference type="EMBL" id="JADNYJ010000091">
    <property type="protein sequence ID" value="KAF8887240.1"/>
    <property type="molecule type" value="Genomic_DNA"/>
</dbReference>
<protein>
    <submittedName>
        <fullName evidence="1">Uncharacterized protein</fullName>
    </submittedName>
</protein>
<proteinExistence type="predicted"/>
<keyword evidence="2" id="KW-1185">Reference proteome</keyword>
<dbReference type="Proteomes" id="UP000724874">
    <property type="component" value="Unassembled WGS sequence"/>
</dbReference>
<evidence type="ECO:0000313" key="1">
    <source>
        <dbReference type="EMBL" id="KAF8887240.1"/>
    </source>
</evidence>